<keyword evidence="3" id="KW-1185">Reference proteome</keyword>
<organism evidence="2 3">
    <name type="scientific">Candolleomyces aberdarensis</name>
    <dbReference type="NCBI Taxonomy" id="2316362"/>
    <lineage>
        <taxon>Eukaryota</taxon>
        <taxon>Fungi</taxon>
        <taxon>Dikarya</taxon>
        <taxon>Basidiomycota</taxon>
        <taxon>Agaricomycotina</taxon>
        <taxon>Agaricomycetes</taxon>
        <taxon>Agaricomycetidae</taxon>
        <taxon>Agaricales</taxon>
        <taxon>Agaricineae</taxon>
        <taxon>Psathyrellaceae</taxon>
        <taxon>Candolleomyces</taxon>
    </lineage>
</organism>
<evidence type="ECO:0000313" key="3">
    <source>
        <dbReference type="Proteomes" id="UP000290288"/>
    </source>
</evidence>
<gene>
    <name evidence="2" type="ORF">EST38_g2494</name>
</gene>
<dbReference type="EC" id="3.2.2.-" evidence="1"/>
<evidence type="ECO:0000313" key="2">
    <source>
        <dbReference type="EMBL" id="RXW23352.1"/>
    </source>
</evidence>
<dbReference type="EMBL" id="SDEE01000044">
    <property type="protein sequence ID" value="RXW23352.1"/>
    <property type="molecule type" value="Genomic_DNA"/>
</dbReference>
<comment type="caution">
    <text evidence="2">The sequence shown here is derived from an EMBL/GenBank/DDBJ whole genome shotgun (WGS) entry which is preliminary data.</text>
</comment>
<comment type="similarity">
    <text evidence="1">Belongs to the QNG1 protein family.</text>
</comment>
<comment type="function">
    <text evidence="1">Catalyzes the hydrolysis of queuosine 5'-phosphate, releasing the nucleobase queuine (q). Is required for salvage of queuine from exogenous queuosine (Q) that is imported and then converted to queuosine 5'-phosphate intracellularly.</text>
</comment>
<dbReference type="GO" id="GO:0006400">
    <property type="term" value="P:tRNA modification"/>
    <property type="evidence" value="ECO:0007669"/>
    <property type="project" value="TreeGrafter"/>
</dbReference>
<dbReference type="GO" id="GO:0016787">
    <property type="term" value="F:hydrolase activity"/>
    <property type="evidence" value="ECO:0007669"/>
    <property type="project" value="UniProtKB-KW"/>
</dbReference>
<dbReference type="Proteomes" id="UP000290288">
    <property type="component" value="Unassembled WGS sequence"/>
</dbReference>
<dbReference type="AlphaFoldDB" id="A0A4Q2DVF1"/>
<dbReference type="InterPro" id="IPR019438">
    <property type="entry name" value="Q_salvage"/>
</dbReference>
<reference evidence="2 3" key="1">
    <citation type="submission" date="2019-01" db="EMBL/GenBank/DDBJ databases">
        <title>Draft genome sequence of Psathyrella aberdarensis IHI B618.</title>
        <authorList>
            <person name="Buettner E."/>
            <person name="Kellner H."/>
        </authorList>
    </citation>
    <scope>NUCLEOTIDE SEQUENCE [LARGE SCALE GENOMIC DNA]</scope>
    <source>
        <strain evidence="2 3">IHI B618</strain>
    </source>
</reference>
<proteinExistence type="inferred from homology"/>
<evidence type="ECO:0000256" key="1">
    <source>
        <dbReference type="RuleBase" id="RU365002"/>
    </source>
</evidence>
<dbReference type="PANTHER" id="PTHR21314:SF1">
    <property type="entry name" value="QUEUOSINE SALVAGE PROTEIN"/>
    <property type="match status" value="1"/>
</dbReference>
<sequence length="410" mass="44077">MQAPELPPTGQYLQCIRESAGNICQHSGISIEDKNIECLLLSEAFKSSFNKLSALTGVALPLKFASPLDELNLLSILALLNFGSSFDVALRAQTGHGASNAIRALVFSMYITSNSSDGDFLSSKGIQSLSTAKVAELIGVNVHVEKPHSTIPGVTIGELGGPVYQYVQLVTKVLNETGRILLDSGYPNLGFLVAEALKEGERARSDGNQYAAVDLVIERLVRAIPAFRDMTLVDGEPLYIFSKVIFLLDVISHRFGSISPPPFPIPDVTNLPVSADGINSALLVHLGVVNISQAAVLKTGWPVASDNAVQALLAQPGDKETETSLFQEPTATRQQAFCLRAATVIACDRFPDIAKNVHGESLPAVTVRRINAWFQGIVKERPDYRSLGVFIGGHQSERSSCAGPLDRSRN</sequence>
<name>A0A4Q2DVF1_9AGAR</name>
<dbReference type="PANTHER" id="PTHR21314">
    <property type="entry name" value="QUEUOSINE 5'-PHOSPHATE N-GLYCOSYLASE_HYDROLASE-RELATED"/>
    <property type="match status" value="1"/>
</dbReference>
<keyword evidence="1" id="KW-0378">Hydrolase</keyword>
<comment type="catalytic activity">
    <reaction evidence="1">
        <text>queuosine 5'-phosphate + H2O = queuine + D-ribose 5-phosphate</text>
        <dbReference type="Rhea" id="RHEA:75387"/>
        <dbReference type="ChEBI" id="CHEBI:15377"/>
        <dbReference type="ChEBI" id="CHEBI:17433"/>
        <dbReference type="ChEBI" id="CHEBI:78346"/>
        <dbReference type="ChEBI" id="CHEBI:194371"/>
    </reaction>
    <physiologicalReaction direction="left-to-right" evidence="1">
        <dbReference type="Rhea" id="RHEA:75388"/>
    </physiologicalReaction>
</comment>
<accession>A0A4Q2DVF1</accession>
<protein>
    <recommendedName>
        <fullName evidence="1">Queuosine 5'-phosphate N-glycosylase/hydrolase</fullName>
        <ecNumber evidence="1">3.2.2.-</ecNumber>
    </recommendedName>
    <alternativeName>
        <fullName evidence="1">Queuosine-nucleotide N-glycosylase/hydrolase</fullName>
    </alternativeName>
</protein>
<dbReference type="OrthoDB" id="416777at2759"/>